<evidence type="ECO:0000313" key="4">
    <source>
        <dbReference type="EMBL" id="HIR09535.1"/>
    </source>
</evidence>
<dbReference type="PANTHER" id="PTHR35279:SF4">
    <property type="entry name" value="GLYCOSYL HYDROLASE FAMILY 32 N-TERMINAL DOMAIN-CONTAINING PROTEIN"/>
    <property type="match status" value="1"/>
</dbReference>
<dbReference type="Gene3D" id="2.115.10.20">
    <property type="entry name" value="Glycosyl hydrolase domain, family 43"/>
    <property type="match status" value="3"/>
</dbReference>
<sequence length="1004" mass="109460">MKRKHMVRVVSAGLVLLMLLTAVAAAPTTPQSEQSGAMDGLVNLASPVYGTQLSSDVAGTSSLTTLNDGIISAREGGSYDAGPTSKWSNWPAKGVSHITLDFGTAQSVETVKCYALEDIAGGGGCALPSSIAVQYWNGSDWAAVDAVPTSERFENEYTVETYYDGIFCQLYTFTFEAVETTKLRVALENASNSICITELETFGTYKPEKGFNLAFGALEDGEKLPVTVLHEKENASRTLYVRLADTKGTTSEQTILLSAQAAATEAMLDWSTLQAGKVTVTASLQEDYQEEKTYEIVKPISDSVIQEIYEEIKTPYPYGLVLRPGAQGEWDSSLVDSPGVFQIPGDDEYVYMTYVGIGDNFAGYSTGIARSKDMLNWEKIGTVLDNTEEYGTWDGFNVGGYILRDHAWGELPTPHVVSEGEYAGKYVMPYLASDTPGYEQGIKRAGIAFADELFLEDGSLAKWERYPDPVLDAHDGTYPYEKGIIWKMQGVWDPETELYYAFYNAATGPEVMCGVTSEDLIHWERMENNPLLKNDGTSFGNSFNADADVVKIGDYWVMIYFTDSPKGIIDSFAVSTDLQNWTKSYIELTALNSTWANTYAHKPSVVKKNGVVYHYYCAVGTEGRTIAVDTSVDLTILQAAAALLDDETLTEAQREDLTADIAALQTELMKEGGSLAEVERARDTLQNTVALVEAGHTHDYSTWQYDDAQHWKVCSTCSRVDEETRGDHQWKKDESASTASCIQYVCEICGAKKTEEIEAPSTPSAGSYVITVVQADGGEISPASVRVTKGSDKTFTITADEGYRVADVQVDGRSVGAVSRYTFENVTASHTITARFEKEKAGAFTDVHVDDWYYDAVAYVSEHGLMDGVGNGKFNPEGAVTRAMVWTVLARMAGEDTDGGSTWYSKAQEWVMETGVSDGTNPTASITREQLAAMLYRYAGSPAVTGSLSAYPDADEVSDWAVDAMVWATEEGIINGMGGNLSPMTGATRAQLAAMLMRLEQNVL</sequence>
<dbReference type="Pfam" id="PF00395">
    <property type="entry name" value="SLH"/>
    <property type="match status" value="2"/>
</dbReference>
<evidence type="ECO:0000259" key="3">
    <source>
        <dbReference type="PROSITE" id="PS51272"/>
    </source>
</evidence>
<dbReference type="PANTHER" id="PTHR35279">
    <property type="match status" value="1"/>
</dbReference>
<evidence type="ECO:0000256" key="2">
    <source>
        <dbReference type="SAM" id="SignalP"/>
    </source>
</evidence>
<evidence type="ECO:0000313" key="5">
    <source>
        <dbReference type="Proteomes" id="UP000824258"/>
    </source>
</evidence>
<dbReference type="EMBL" id="DVGD01000115">
    <property type="protein sequence ID" value="HIR09535.1"/>
    <property type="molecule type" value="Genomic_DNA"/>
</dbReference>
<organism evidence="4 5">
    <name type="scientific">Candidatus Avoscillospira stercoripullorum</name>
    <dbReference type="NCBI Taxonomy" id="2840709"/>
    <lineage>
        <taxon>Bacteria</taxon>
        <taxon>Bacillati</taxon>
        <taxon>Bacillota</taxon>
        <taxon>Clostridia</taxon>
        <taxon>Eubacteriales</taxon>
        <taxon>Oscillospiraceae</taxon>
        <taxon>Oscillospiraceae incertae sedis</taxon>
        <taxon>Candidatus Avoscillospira</taxon>
    </lineage>
</organism>
<keyword evidence="1" id="KW-0677">Repeat</keyword>
<dbReference type="Proteomes" id="UP000824258">
    <property type="component" value="Unassembled WGS sequence"/>
</dbReference>
<comment type="caution">
    <text evidence="4">The sequence shown here is derived from an EMBL/GenBank/DDBJ whole genome shotgun (WGS) entry which is preliminary data.</text>
</comment>
<dbReference type="InterPro" id="IPR001119">
    <property type="entry name" value="SLH_dom"/>
</dbReference>
<reference evidence="4" key="2">
    <citation type="journal article" date="2021" name="PeerJ">
        <title>Extensive microbial diversity within the chicken gut microbiome revealed by metagenomics and culture.</title>
        <authorList>
            <person name="Gilroy R."/>
            <person name="Ravi A."/>
            <person name="Getino M."/>
            <person name="Pursley I."/>
            <person name="Horton D.L."/>
            <person name="Alikhan N.F."/>
            <person name="Baker D."/>
            <person name="Gharbi K."/>
            <person name="Hall N."/>
            <person name="Watson M."/>
            <person name="Adriaenssens E.M."/>
            <person name="Foster-Nyarko E."/>
            <person name="Jarju S."/>
            <person name="Secka A."/>
            <person name="Antonio M."/>
            <person name="Oren A."/>
            <person name="Chaudhuri R.R."/>
            <person name="La Ragione R."/>
            <person name="Hildebrand F."/>
            <person name="Pallen M.J."/>
        </authorList>
    </citation>
    <scope>NUCLEOTIDE SEQUENCE</scope>
    <source>
        <strain evidence="4">ChiHjej9B8-7071</strain>
    </source>
</reference>
<feature type="signal peptide" evidence="2">
    <location>
        <begin position="1"/>
        <end position="24"/>
    </location>
</feature>
<dbReference type="AlphaFoldDB" id="A0A9D1D6V6"/>
<dbReference type="PROSITE" id="PS51272">
    <property type="entry name" value="SLH"/>
    <property type="match status" value="2"/>
</dbReference>
<name>A0A9D1D6V6_9FIRM</name>
<feature type="chain" id="PRO_5039264331" evidence="2">
    <location>
        <begin position="25"/>
        <end position="1004"/>
    </location>
</feature>
<evidence type="ECO:0000256" key="1">
    <source>
        <dbReference type="ARBA" id="ARBA00022737"/>
    </source>
</evidence>
<dbReference type="InterPro" id="IPR023296">
    <property type="entry name" value="Glyco_hydro_beta-prop_sf"/>
</dbReference>
<reference evidence="4" key="1">
    <citation type="submission" date="2020-10" db="EMBL/GenBank/DDBJ databases">
        <authorList>
            <person name="Gilroy R."/>
        </authorList>
    </citation>
    <scope>NUCLEOTIDE SEQUENCE</scope>
    <source>
        <strain evidence="4">ChiHjej9B8-7071</strain>
    </source>
</reference>
<feature type="domain" description="SLH" evidence="3">
    <location>
        <begin position="948"/>
        <end position="1004"/>
    </location>
</feature>
<protein>
    <submittedName>
        <fullName evidence="4">S-layer homology domain-containing protein</fullName>
    </submittedName>
</protein>
<dbReference type="Gene3D" id="2.60.120.260">
    <property type="entry name" value="Galactose-binding domain-like"/>
    <property type="match status" value="1"/>
</dbReference>
<keyword evidence="2" id="KW-0732">Signal</keyword>
<gene>
    <name evidence="4" type="ORF">IAA70_03930</name>
</gene>
<dbReference type="SUPFAM" id="SSF75005">
    <property type="entry name" value="Arabinanase/levansucrase/invertase"/>
    <property type="match status" value="1"/>
</dbReference>
<proteinExistence type="predicted"/>
<accession>A0A9D1D6V6</accession>
<feature type="domain" description="SLH" evidence="3">
    <location>
        <begin position="840"/>
        <end position="903"/>
    </location>
</feature>